<name>A0A8H8D6I1_AJECA</name>
<evidence type="ECO:0000313" key="1">
    <source>
        <dbReference type="EMBL" id="KAG5303740.1"/>
    </source>
</evidence>
<accession>A0A8H8D6I1</accession>
<dbReference type="AlphaFoldDB" id="A0A8H8D6I1"/>
<organism evidence="1 2">
    <name type="scientific">Ajellomyces capsulatus</name>
    <name type="common">Darling's disease fungus</name>
    <name type="synonym">Histoplasma capsulatum</name>
    <dbReference type="NCBI Taxonomy" id="5037"/>
    <lineage>
        <taxon>Eukaryota</taxon>
        <taxon>Fungi</taxon>
        <taxon>Dikarya</taxon>
        <taxon>Ascomycota</taxon>
        <taxon>Pezizomycotina</taxon>
        <taxon>Eurotiomycetes</taxon>
        <taxon>Eurotiomycetidae</taxon>
        <taxon>Onygenales</taxon>
        <taxon>Ajellomycetaceae</taxon>
        <taxon>Histoplasma</taxon>
    </lineage>
</organism>
<dbReference type="EMBL" id="JAEVHI010000001">
    <property type="protein sequence ID" value="KAG5303740.1"/>
    <property type="molecule type" value="Genomic_DNA"/>
</dbReference>
<dbReference type="Proteomes" id="UP000670092">
    <property type="component" value="Unassembled WGS sequence"/>
</dbReference>
<comment type="caution">
    <text evidence="1">The sequence shown here is derived from an EMBL/GenBank/DDBJ whole genome shotgun (WGS) entry which is preliminary data.</text>
</comment>
<evidence type="ECO:0000313" key="2">
    <source>
        <dbReference type="Proteomes" id="UP000670092"/>
    </source>
</evidence>
<proteinExistence type="predicted"/>
<protein>
    <submittedName>
        <fullName evidence="1">Uncharacterized protein</fullName>
    </submittedName>
</protein>
<sequence length="70" mass="8280">MFARSYGRWRASSTRGTSIACQHYKPGQRAPFSNVFARMRIWNFGQLDHFSFDKKWFKMNQGDVTSQLRS</sequence>
<gene>
    <name evidence="1" type="ORF">I7I52_01832</name>
</gene>
<reference evidence="1 2" key="1">
    <citation type="submission" date="2021-01" db="EMBL/GenBank/DDBJ databases">
        <title>Chromosome-level genome assembly of a human fungal pathogen reveals clustering of transcriptionally co-regulated genes.</title>
        <authorList>
            <person name="Voorhies M."/>
            <person name="Cohen S."/>
            <person name="Shea T.P."/>
            <person name="Petrus S."/>
            <person name="Munoz J.F."/>
            <person name="Poplawski S."/>
            <person name="Goldman W.E."/>
            <person name="Michael T."/>
            <person name="Cuomo C.A."/>
            <person name="Sil A."/>
            <person name="Beyhan S."/>
        </authorList>
    </citation>
    <scope>NUCLEOTIDE SEQUENCE [LARGE SCALE GENOMIC DNA]</scope>
    <source>
        <strain evidence="1 2">G184AR</strain>
    </source>
</reference>
<dbReference type="VEuPathDB" id="FungiDB:I7I52_01832"/>